<feature type="signal peptide" evidence="3">
    <location>
        <begin position="1"/>
        <end position="21"/>
    </location>
</feature>
<dbReference type="PANTHER" id="PTHR46809:SF2">
    <property type="entry name" value="GH21273P"/>
    <property type="match status" value="1"/>
</dbReference>
<evidence type="ECO:0000256" key="2">
    <source>
        <dbReference type="ARBA" id="ARBA00022737"/>
    </source>
</evidence>
<keyword evidence="2" id="KW-0677">Repeat</keyword>
<accession>A0A8S1IL20</accession>
<keyword evidence="6" id="KW-1185">Reference proteome</keyword>
<feature type="chain" id="PRO_5035933270" description="MIR domain-containing protein" evidence="3">
    <location>
        <begin position="22"/>
        <end position="215"/>
    </location>
</feature>
<dbReference type="PROSITE" id="PS50919">
    <property type="entry name" value="MIR"/>
    <property type="match status" value="3"/>
</dbReference>
<evidence type="ECO:0000259" key="4">
    <source>
        <dbReference type="PROSITE" id="PS50919"/>
    </source>
</evidence>
<feature type="domain" description="MIR" evidence="4">
    <location>
        <begin position="145"/>
        <end position="201"/>
    </location>
</feature>
<dbReference type="Gene3D" id="2.80.10.50">
    <property type="match status" value="1"/>
</dbReference>
<evidence type="ECO:0000313" key="6">
    <source>
        <dbReference type="Proteomes" id="UP000708148"/>
    </source>
</evidence>
<feature type="domain" description="MIR" evidence="4">
    <location>
        <begin position="26"/>
        <end position="80"/>
    </location>
</feature>
<comment type="caution">
    <text evidence="5">The sequence shown here is derived from an EMBL/GenBank/DDBJ whole genome shotgun (WGS) entry which is preliminary data.</text>
</comment>
<dbReference type="AlphaFoldDB" id="A0A8S1IL20"/>
<dbReference type="PANTHER" id="PTHR46809">
    <property type="entry name" value="STROMAL CELL-DERIVED FACTOR 2-LIKE PROTEIN"/>
    <property type="match status" value="1"/>
</dbReference>
<reference evidence="5" key="1">
    <citation type="submission" date="2020-12" db="EMBL/GenBank/DDBJ databases">
        <authorList>
            <person name="Iha C."/>
        </authorList>
    </citation>
    <scope>NUCLEOTIDE SEQUENCE</scope>
</reference>
<organism evidence="5 6">
    <name type="scientific">Ostreobium quekettii</name>
    <dbReference type="NCBI Taxonomy" id="121088"/>
    <lineage>
        <taxon>Eukaryota</taxon>
        <taxon>Viridiplantae</taxon>
        <taxon>Chlorophyta</taxon>
        <taxon>core chlorophytes</taxon>
        <taxon>Ulvophyceae</taxon>
        <taxon>TCBD clade</taxon>
        <taxon>Bryopsidales</taxon>
        <taxon>Ostreobineae</taxon>
        <taxon>Ostreobiaceae</taxon>
        <taxon>Ostreobium</taxon>
    </lineage>
</organism>
<dbReference type="SUPFAM" id="SSF82109">
    <property type="entry name" value="MIR domain"/>
    <property type="match status" value="1"/>
</dbReference>
<evidence type="ECO:0000256" key="1">
    <source>
        <dbReference type="ARBA" id="ARBA00022729"/>
    </source>
</evidence>
<evidence type="ECO:0000313" key="5">
    <source>
        <dbReference type="EMBL" id="CAD7695255.1"/>
    </source>
</evidence>
<dbReference type="SMART" id="SM00472">
    <property type="entry name" value="MIR"/>
    <property type="match status" value="3"/>
</dbReference>
<proteinExistence type="predicted"/>
<dbReference type="Proteomes" id="UP000708148">
    <property type="component" value="Unassembled WGS sequence"/>
</dbReference>
<dbReference type="Pfam" id="PF02815">
    <property type="entry name" value="MIR"/>
    <property type="match status" value="1"/>
</dbReference>
<protein>
    <recommendedName>
        <fullName evidence="4">MIR domain-containing protein</fullName>
    </recommendedName>
</protein>
<dbReference type="InterPro" id="IPR036300">
    <property type="entry name" value="MIR_dom_sf"/>
</dbReference>
<feature type="domain" description="MIR" evidence="4">
    <location>
        <begin position="88"/>
        <end position="143"/>
    </location>
</feature>
<gene>
    <name evidence="5" type="ORF">OSTQU699_LOCUS616</name>
</gene>
<dbReference type="OrthoDB" id="5588846at2759"/>
<keyword evidence="1 3" id="KW-0732">Signal</keyword>
<evidence type="ECO:0000256" key="3">
    <source>
        <dbReference type="SAM" id="SignalP"/>
    </source>
</evidence>
<dbReference type="InterPro" id="IPR016093">
    <property type="entry name" value="MIR_motif"/>
</dbReference>
<sequence>MRALTLVVSLNLLLGPWLIWAQGEDDGKVTCGSVVKVQHQATRFRLHSHDIPYGSGSGQQSVTGFGGGDDNNCYWIVHGTEGEPCSQGEPIPKGRTIRLQHARTRRWLHSHFHRSPLSRNQEISAFGGDGDSDGGDEWMIEWDDRKKFWMRDMKVYFKHVETGAYLLTHDRKYSNPIPGQQEVCGIQNKKDKNTIWFAGEGVYFPNSQSSVHDEL</sequence>
<dbReference type="EMBL" id="CAJHUC010000324">
    <property type="protein sequence ID" value="CAD7695255.1"/>
    <property type="molecule type" value="Genomic_DNA"/>
</dbReference>
<name>A0A8S1IL20_9CHLO</name>